<accession>K2RKG0</accession>
<proteinExistence type="predicted"/>
<sequence length="459" mass="51682">MYRARPFKKRKIQIGSADPCASSRYAAIFGAPSALLMVNLSSPSGREPSLAGFLTKSSHYPNPGYLGSSSHTAFFKHLSPAHLDRMDAASVPDRPERSPESLVNDGAISHGAELIKHFVCSSKVHSWIPLLHAWIEKGVNLALAESFTGRCAETTQHLTEKFADGSQNCMDLSRTLFRSSLSPLAVDASAAVEDFYAKFCGDNMRWETLGLFFTAVSRATIDLVVFEPLYSSQSQRRSFQELATYYSDSWRKLGDVTSSLFALGYHEQLDNKTPAPRFLQDLRQAAFARAYSADKNVALFLGRPPRILRKYSRVLPRHVSWDPEESYSLMADTRWSSLCAILKEDILDLSREENYDERIRKAREIQADAEVQWAALPQHFRLEGSLKTCDRRPVERDFLVSTRLNHLHVLFLLRLALVHRTSEPDARLLVISANMLNLVMEAVVLKDRLANSGTSLVWK</sequence>
<name>K2RKG0_MACPH</name>
<organism evidence="1 2">
    <name type="scientific">Macrophomina phaseolina (strain MS6)</name>
    <name type="common">Charcoal rot fungus</name>
    <dbReference type="NCBI Taxonomy" id="1126212"/>
    <lineage>
        <taxon>Eukaryota</taxon>
        <taxon>Fungi</taxon>
        <taxon>Dikarya</taxon>
        <taxon>Ascomycota</taxon>
        <taxon>Pezizomycotina</taxon>
        <taxon>Dothideomycetes</taxon>
        <taxon>Dothideomycetes incertae sedis</taxon>
        <taxon>Botryosphaeriales</taxon>
        <taxon>Botryosphaeriaceae</taxon>
        <taxon>Macrophomina</taxon>
    </lineage>
</organism>
<dbReference type="InParanoid" id="K2RKG0"/>
<dbReference type="CDD" id="cd12148">
    <property type="entry name" value="fungal_TF_MHR"/>
    <property type="match status" value="1"/>
</dbReference>
<dbReference type="OrthoDB" id="4898680at2759"/>
<evidence type="ECO:0000313" key="2">
    <source>
        <dbReference type="Proteomes" id="UP000007129"/>
    </source>
</evidence>
<gene>
    <name evidence="1" type="ORF">MPH_07604</name>
</gene>
<dbReference type="Proteomes" id="UP000007129">
    <property type="component" value="Unassembled WGS sequence"/>
</dbReference>
<dbReference type="STRING" id="1126212.K2RKG0"/>
<dbReference type="eggNOG" id="ENOG502SM98">
    <property type="taxonomic scope" value="Eukaryota"/>
</dbReference>
<dbReference type="HOGENOM" id="CLU_013296_0_0_1"/>
<feature type="non-terminal residue" evidence="1">
    <location>
        <position position="459"/>
    </location>
</feature>
<dbReference type="VEuPathDB" id="FungiDB:MPH_07604"/>
<evidence type="ECO:0000313" key="1">
    <source>
        <dbReference type="EMBL" id="EKG15158.1"/>
    </source>
</evidence>
<dbReference type="AlphaFoldDB" id="K2RKG0"/>
<protein>
    <submittedName>
        <fullName evidence="1">Uncharacterized protein</fullName>
    </submittedName>
</protein>
<comment type="caution">
    <text evidence="1">The sequence shown here is derived from an EMBL/GenBank/DDBJ whole genome shotgun (WGS) entry which is preliminary data.</text>
</comment>
<reference evidence="1 2" key="1">
    <citation type="journal article" date="2012" name="BMC Genomics">
        <title>Tools to kill: Genome of one of the most destructive plant pathogenic fungi Macrophomina phaseolina.</title>
        <authorList>
            <person name="Islam M.S."/>
            <person name="Haque M.S."/>
            <person name="Islam M.M."/>
            <person name="Emdad E.M."/>
            <person name="Halim A."/>
            <person name="Hossen Q.M.M."/>
            <person name="Hossain M.Z."/>
            <person name="Ahmed B."/>
            <person name="Rahim S."/>
            <person name="Rahman M.S."/>
            <person name="Alam M.M."/>
            <person name="Hou S."/>
            <person name="Wan X."/>
            <person name="Saito J.A."/>
            <person name="Alam M."/>
        </authorList>
    </citation>
    <scope>NUCLEOTIDE SEQUENCE [LARGE SCALE GENOMIC DNA]</scope>
    <source>
        <strain evidence="1 2">MS6</strain>
    </source>
</reference>
<dbReference type="EMBL" id="AHHD01000324">
    <property type="protein sequence ID" value="EKG15158.1"/>
    <property type="molecule type" value="Genomic_DNA"/>
</dbReference>